<organism evidence="1 2">
    <name type="scientific">Necator americanus</name>
    <name type="common">Human hookworm</name>
    <dbReference type="NCBI Taxonomy" id="51031"/>
    <lineage>
        <taxon>Eukaryota</taxon>
        <taxon>Metazoa</taxon>
        <taxon>Ecdysozoa</taxon>
        <taxon>Nematoda</taxon>
        <taxon>Chromadorea</taxon>
        <taxon>Rhabditida</taxon>
        <taxon>Rhabditina</taxon>
        <taxon>Rhabditomorpha</taxon>
        <taxon>Strongyloidea</taxon>
        <taxon>Ancylostomatidae</taxon>
        <taxon>Bunostominae</taxon>
        <taxon>Necator</taxon>
    </lineage>
</organism>
<comment type="caution">
    <text evidence="1">The sequence shown here is derived from an EMBL/GenBank/DDBJ whole genome shotgun (WGS) entry which is preliminary data.</text>
</comment>
<dbReference type="EMBL" id="JAVFWL010000003">
    <property type="protein sequence ID" value="KAK6740891.1"/>
    <property type="molecule type" value="Genomic_DNA"/>
</dbReference>
<accession>A0ABR1CUQ5</accession>
<proteinExistence type="predicted"/>
<sequence length="83" mass="9881">MSGILRQQIGIAKRQLREALEEVQTEHTEEAQIQQLKDDDILAAYEEHTSSHDSLYRVYSRLGRLWKQWQSLLRTKQEEEDIL</sequence>
<evidence type="ECO:0000313" key="2">
    <source>
        <dbReference type="Proteomes" id="UP001303046"/>
    </source>
</evidence>
<reference evidence="1 2" key="1">
    <citation type="submission" date="2023-08" db="EMBL/GenBank/DDBJ databases">
        <title>A Necator americanus chromosomal reference genome.</title>
        <authorList>
            <person name="Ilik V."/>
            <person name="Petrzelkova K.J."/>
            <person name="Pardy F."/>
            <person name="Fuh T."/>
            <person name="Niatou-Singa F.S."/>
            <person name="Gouil Q."/>
            <person name="Baker L."/>
            <person name="Ritchie M.E."/>
            <person name="Jex A.R."/>
            <person name="Gazzola D."/>
            <person name="Li H."/>
            <person name="Toshio Fujiwara R."/>
            <person name="Zhan B."/>
            <person name="Aroian R.V."/>
            <person name="Pafco B."/>
            <person name="Schwarz E.M."/>
        </authorList>
    </citation>
    <scope>NUCLEOTIDE SEQUENCE [LARGE SCALE GENOMIC DNA]</scope>
    <source>
        <strain evidence="1 2">Aroian</strain>
        <tissue evidence="1">Whole animal</tissue>
    </source>
</reference>
<keyword evidence="2" id="KW-1185">Reference proteome</keyword>
<dbReference type="Proteomes" id="UP001303046">
    <property type="component" value="Unassembled WGS sequence"/>
</dbReference>
<evidence type="ECO:0000313" key="1">
    <source>
        <dbReference type="EMBL" id="KAK6740891.1"/>
    </source>
</evidence>
<protein>
    <submittedName>
        <fullName evidence="1">Uncharacterized protein</fullName>
    </submittedName>
</protein>
<name>A0ABR1CUQ5_NECAM</name>
<gene>
    <name evidence="1" type="primary">Necator_chrIII.g9770</name>
    <name evidence="1" type="ORF">RB195_009005</name>
</gene>